<dbReference type="PANTHER" id="PTHR37829:SF3">
    <property type="entry name" value="PROTEIN JAYE-RELATED"/>
    <property type="match status" value="1"/>
</dbReference>
<evidence type="ECO:0000259" key="2">
    <source>
        <dbReference type="Pfam" id="PF26078"/>
    </source>
</evidence>
<dbReference type="InterPro" id="IPR052399">
    <property type="entry name" value="Phage_Baseplate_Assmbl_Protein"/>
</dbReference>
<feature type="domain" description="Baseplate J-like central" evidence="2">
    <location>
        <begin position="187"/>
        <end position="256"/>
    </location>
</feature>
<evidence type="ECO:0000256" key="1">
    <source>
        <dbReference type="ARBA" id="ARBA00038087"/>
    </source>
</evidence>
<dbReference type="EMBL" id="AP023368">
    <property type="protein sequence ID" value="BCK01710.1"/>
    <property type="molecule type" value="Genomic_DNA"/>
</dbReference>
<dbReference type="RefSeq" id="WP_225903741.1">
    <property type="nucleotide sequence ID" value="NZ_AP023368.1"/>
</dbReference>
<sequence>MFEAMTYEAILEEMLSRVTNDVDKREGSIIYDALAPCAYELSQNYFNMDNFIDLVFGDTAVAEYLDRVVSDYGIVRKAATKAVRKVTVNREVPIGSRWGLETTTYKIISKLTDNTGEGASGSTGTYSYAAECEQTGEIGNHYSGTLVNIDNINDVNATLTDIITAGEEEENDDNLRSRFYTLVQSPSTSGNAFNYRKWALEVPGVGDAKIYPLWNGNGTVKVMIVDSSLSIDTSLEAKVYEHIEEVRPIGAAVTVTSPASKEIKISAKITLDGTKLLSEVSADFTAAVTEYLKGTIFEAYSISYAKIGSLLLSTRGVADYTDLLLNNGVTNIPIQDTQIPIAGAITLSGVN</sequence>
<gene>
    <name evidence="4" type="primary">yqbT</name>
    <name evidence="4" type="ORF">bsdcttw_47500</name>
</gene>
<dbReference type="Proteomes" id="UP000515703">
    <property type="component" value="Chromosome"/>
</dbReference>
<comment type="similarity">
    <text evidence="1">Belongs to the Mu gp47/PBSX XkdT family.</text>
</comment>
<reference evidence="4 5" key="1">
    <citation type="submission" date="2020-08" db="EMBL/GenBank/DDBJ databases">
        <title>Draft genome sequencing of an Anaerocolumna strain isolated from anoxic soil subjected to BSD treatment.</title>
        <authorList>
            <person name="Uek A."/>
            <person name="Tonouchi A."/>
        </authorList>
    </citation>
    <scope>NUCLEOTIDE SEQUENCE [LARGE SCALE GENOMIC DNA]</scope>
    <source>
        <strain evidence="4 5">CTTW</strain>
    </source>
</reference>
<organism evidence="4 5">
    <name type="scientific">Anaerocolumna chitinilytica</name>
    <dbReference type="NCBI Taxonomy" id="1727145"/>
    <lineage>
        <taxon>Bacteria</taxon>
        <taxon>Bacillati</taxon>
        <taxon>Bacillota</taxon>
        <taxon>Clostridia</taxon>
        <taxon>Lachnospirales</taxon>
        <taxon>Lachnospiraceae</taxon>
        <taxon>Anaerocolumna</taxon>
    </lineage>
</organism>
<evidence type="ECO:0008006" key="6">
    <source>
        <dbReference type="Google" id="ProtNLM"/>
    </source>
</evidence>
<proteinExistence type="inferred from homology"/>
<dbReference type="AlphaFoldDB" id="A0A7M3SAU2"/>
<feature type="domain" description="Baseplate J-like C-terminal" evidence="3">
    <location>
        <begin position="263"/>
        <end position="348"/>
    </location>
</feature>
<dbReference type="KEGG" id="acht:bsdcttw_47500"/>
<dbReference type="Pfam" id="PF26078">
    <property type="entry name" value="Baseplate_J_M"/>
    <property type="match status" value="1"/>
</dbReference>
<dbReference type="InterPro" id="IPR058531">
    <property type="entry name" value="Baseplate_J_M"/>
</dbReference>
<dbReference type="Pfam" id="PF26079">
    <property type="entry name" value="Baseplate_J_C"/>
    <property type="match status" value="1"/>
</dbReference>
<dbReference type="PANTHER" id="PTHR37829">
    <property type="entry name" value="PHAGE-LIKE ELEMENT PBSX PROTEIN XKDT"/>
    <property type="match status" value="1"/>
</dbReference>
<keyword evidence="5" id="KW-1185">Reference proteome</keyword>
<reference evidence="4 5" key="2">
    <citation type="submission" date="2020-08" db="EMBL/GenBank/DDBJ databases">
        <authorList>
            <person name="Ueki A."/>
            <person name="Tonouchi A."/>
        </authorList>
    </citation>
    <scope>NUCLEOTIDE SEQUENCE [LARGE SCALE GENOMIC DNA]</scope>
    <source>
        <strain evidence="4 5">CTTW</strain>
    </source>
</reference>
<evidence type="ECO:0000313" key="4">
    <source>
        <dbReference type="EMBL" id="BCK01710.1"/>
    </source>
</evidence>
<dbReference type="InterPro" id="IPR058530">
    <property type="entry name" value="Baseplate_J-like_C"/>
</dbReference>
<name>A0A7M3SAU2_9FIRM</name>
<accession>A0A7M3SAU2</accession>
<evidence type="ECO:0000313" key="5">
    <source>
        <dbReference type="Proteomes" id="UP000515703"/>
    </source>
</evidence>
<protein>
    <recommendedName>
        <fullName evidence="6">Baseplate J/gp47 family protein</fullName>
    </recommendedName>
</protein>
<evidence type="ECO:0000259" key="3">
    <source>
        <dbReference type="Pfam" id="PF26079"/>
    </source>
</evidence>